<gene>
    <name evidence="8" type="ORF">WG66_19019</name>
</gene>
<accession>A0A0W0EWJ5</accession>
<evidence type="ECO:0000256" key="3">
    <source>
        <dbReference type="ARBA" id="ARBA00022729"/>
    </source>
</evidence>
<keyword evidence="3 6" id="KW-0732">Signal</keyword>
<evidence type="ECO:0000256" key="1">
    <source>
        <dbReference type="ARBA" id="ARBA00004613"/>
    </source>
</evidence>
<evidence type="ECO:0000256" key="5">
    <source>
        <dbReference type="SAM" id="MobiDB-lite"/>
    </source>
</evidence>
<evidence type="ECO:0000313" key="9">
    <source>
        <dbReference type="Proteomes" id="UP000054988"/>
    </source>
</evidence>
<evidence type="ECO:0000256" key="6">
    <source>
        <dbReference type="SAM" id="SignalP"/>
    </source>
</evidence>
<feature type="compositionally biased region" description="Basic and acidic residues" evidence="5">
    <location>
        <begin position="157"/>
        <end position="174"/>
    </location>
</feature>
<evidence type="ECO:0000313" key="8">
    <source>
        <dbReference type="EMBL" id="KTB28422.1"/>
    </source>
</evidence>
<sequence length="174" mass="19052">MHTNVLLFVVVLGTALTVVADRCISDCASAYSACWPGDNYIGCICKDKDYSETLKKCLKKCNAKKVAKAEESSEKRCDIYAQSEDYPGQNCVKACEADWLPDTKCDSGQDWDCLCKSSQYLDDMQSCLSAASCSSGAVSKWMKKKDKKCGHSSGSGGKDKKPKEGRALLEHRAF</sequence>
<dbReference type="GO" id="GO:0005576">
    <property type="term" value="C:extracellular region"/>
    <property type="evidence" value="ECO:0007669"/>
    <property type="project" value="UniProtKB-SubCell"/>
</dbReference>
<dbReference type="AlphaFoldDB" id="A0A0W0EWJ5"/>
<keyword evidence="4" id="KW-1015">Disulfide bond</keyword>
<evidence type="ECO:0000256" key="2">
    <source>
        <dbReference type="ARBA" id="ARBA00022525"/>
    </source>
</evidence>
<evidence type="ECO:0000256" key="4">
    <source>
        <dbReference type="ARBA" id="ARBA00023157"/>
    </source>
</evidence>
<dbReference type="Pfam" id="PF05730">
    <property type="entry name" value="CFEM"/>
    <property type="match status" value="1"/>
</dbReference>
<name>A0A0W0EWJ5_MONRR</name>
<protein>
    <recommendedName>
        <fullName evidence="7">CFEM domain-containing protein</fullName>
    </recommendedName>
</protein>
<comment type="subcellular location">
    <subcellularLocation>
        <location evidence="1">Secreted</location>
    </subcellularLocation>
</comment>
<keyword evidence="2" id="KW-0964">Secreted</keyword>
<organism evidence="8 9">
    <name type="scientific">Moniliophthora roreri</name>
    <name type="common">Frosty pod rot fungus</name>
    <name type="synonym">Monilia roreri</name>
    <dbReference type="NCBI Taxonomy" id="221103"/>
    <lineage>
        <taxon>Eukaryota</taxon>
        <taxon>Fungi</taxon>
        <taxon>Dikarya</taxon>
        <taxon>Basidiomycota</taxon>
        <taxon>Agaricomycotina</taxon>
        <taxon>Agaricomycetes</taxon>
        <taxon>Agaricomycetidae</taxon>
        <taxon>Agaricales</taxon>
        <taxon>Marasmiineae</taxon>
        <taxon>Marasmiaceae</taxon>
        <taxon>Moniliophthora</taxon>
    </lineage>
</organism>
<feature type="domain" description="CFEM" evidence="7">
    <location>
        <begin position="90"/>
        <end position="149"/>
    </location>
</feature>
<proteinExistence type="predicted"/>
<feature type="signal peptide" evidence="6">
    <location>
        <begin position="1"/>
        <end position="20"/>
    </location>
</feature>
<feature type="chain" id="PRO_5006901211" description="CFEM domain-containing protein" evidence="6">
    <location>
        <begin position="21"/>
        <end position="174"/>
    </location>
</feature>
<evidence type="ECO:0000259" key="7">
    <source>
        <dbReference type="Pfam" id="PF05730"/>
    </source>
</evidence>
<dbReference type="EMBL" id="LATX01002479">
    <property type="protein sequence ID" value="KTB28422.1"/>
    <property type="molecule type" value="Genomic_DNA"/>
</dbReference>
<dbReference type="InterPro" id="IPR008427">
    <property type="entry name" value="Extracellular_membr_CFEM_dom"/>
</dbReference>
<comment type="caution">
    <text evidence="8">The sequence shown here is derived from an EMBL/GenBank/DDBJ whole genome shotgun (WGS) entry which is preliminary data.</text>
</comment>
<feature type="region of interest" description="Disordered" evidence="5">
    <location>
        <begin position="142"/>
        <end position="174"/>
    </location>
</feature>
<reference evidence="8 9" key="1">
    <citation type="submission" date="2015-12" db="EMBL/GenBank/DDBJ databases">
        <title>Draft genome sequence of Moniliophthora roreri, the causal agent of frosty pod rot of cacao.</title>
        <authorList>
            <person name="Aime M.C."/>
            <person name="Diaz-Valderrama J.R."/>
            <person name="Kijpornyongpan T."/>
            <person name="Phillips-Mora W."/>
        </authorList>
    </citation>
    <scope>NUCLEOTIDE SEQUENCE [LARGE SCALE GENOMIC DNA]</scope>
    <source>
        <strain evidence="8 9">MCA 2952</strain>
    </source>
</reference>
<dbReference type="Proteomes" id="UP000054988">
    <property type="component" value="Unassembled WGS sequence"/>
</dbReference>